<accession>A0A840F8R8</accession>
<reference evidence="2 3" key="1">
    <citation type="submission" date="2020-08" db="EMBL/GenBank/DDBJ databases">
        <title>Genomic Encyclopedia of Type Strains, Phase IV (KMG-IV): sequencing the most valuable type-strain genomes for metagenomic binning, comparative biology and taxonomic classification.</title>
        <authorList>
            <person name="Goeker M."/>
        </authorList>
    </citation>
    <scope>NUCLEOTIDE SEQUENCE [LARGE SCALE GENOMIC DNA]</scope>
    <source>
        <strain evidence="2 3">YC6723</strain>
    </source>
</reference>
<dbReference type="Proteomes" id="UP000529795">
    <property type="component" value="Unassembled WGS sequence"/>
</dbReference>
<dbReference type="RefSeq" id="WP_183987277.1">
    <property type="nucleotide sequence ID" value="NZ_JACIEV010000016.1"/>
</dbReference>
<evidence type="ECO:0000313" key="2">
    <source>
        <dbReference type="EMBL" id="MBB4155613.1"/>
    </source>
</evidence>
<gene>
    <name evidence="2" type="ORF">GGQ80_003538</name>
</gene>
<keyword evidence="1" id="KW-0472">Membrane</keyword>
<proteinExistence type="predicted"/>
<keyword evidence="3" id="KW-1185">Reference proteome</keyword>
<name>A0A840F8R8_9SPHN</name>
<keyword evidence="1" id="KW-1133">Transmembrane helix</keyword>
<organism evidence="2 3">
    <name type="scientific">Sphingomonas jinjuensis</name>
    <dbReference type="NCBI Taxonomy" id="535907"/>
    <lineage>
        <taxon>Bacteria</taxon>
        <taxon>Pseudomonadati</taxon>
        <taxon>Pseudomonadota</taxon>
        <taxon>Alphaproteobacteria</taxon>
        <taxon>Sphingomonadales</taxon>
        <taxon>Sphingomonadaceae</taxon>
        <taxon>Sphingomonas</taxon>
    </lineage>
</organism>
<dbReference type="AlphaFoldDB" id="A0A840F8R8"/>
<evidence type="ECO:0000256" key="1">
    <source>
        <dbReference type="SAM" id="Phobius"/>
    </source>
</evidence>
<comment type="caution">
    <text evidence="2">The sequence shown here is derived from an EMBL/GenBank/DDBJ whole genome shotgun (WGS) entry which is preliminary data.</text>
</comment>
<protein>
    <submittedName>
        <fullName evidence="2">Uncharacterized protein</fullName>
    </submittedName>
</protein>
<keyword evidence="1" id="KW-0812">Transmembrane</keyword>
<sequence>MKAGKTSYIALGGIAAIVLALIVAVGFAQRGAPERNQPRIAMGKPLSEQQVLARRRGAIGTVAVVGTTAP</sequence>
<dbReference type="EMBL" id="JACIEV010000016">
    <property type="protein sequence ID" value="MBB4155613.1"/>
    <property type="molecule type" value="Genomic_DNA"/>
</dbReference>
<evidence type="ECO:0000313" key="3">
    <source>
        <dbReference type="Proteomes" id="UP000529795"/>
    </source>
</evidence>
<feature type="transmembrane region" description="Helical" evidence="1">
    <location>
        <begin position="6"/>
        <end position="28"/>
    </location>
</feature>